<gene>
    <name evidence="3" type="ORF">CVIRNUC_008729</name>
</gene>
<evidence type="ECO:0000256" key="2">
    <source>
        <dbReference type="SAM" id="Phobius"/>
    </source>
</evidence>
<evidence type="ECO:0000313" key="4">
    <source>
        <dbReference type="Proteomes" id="UP001314263"/>
    </source>
</evidence>
<comment type="caution">
    <text evidence="3">The sequence shown here is derived from an EMBL/GenBank/DDBJ whole genome shotgun (WGS) entry which is preliminary data.</text>
</comment>
<dbReference type="EMBL" id="CAUYUE010000012">
    <property type="protein sequence ID" value="CAK0785519.1"/>
    <property type="molecule type" value="Genomic_DNA"/>
</dbReference>
<organism evidence="3 4">
    <name type="scientific">Coccomyxa viridis</name>
    <dbReference type="NCBI Taxonomy" id="1274662"/>
    <lineage>
        <taxon>Eukaryota</taxon>
        <taxon>Viridiplantae</taxon>
        <taxon>Chlorophyta</taxon>
        <taxon>core chlorophytes</taxon>
        <taxon>Trebouxiophyceae</taxon>
        <taxon>Trebouxiophyceae incertae sedis</taxon>
        <taxon>Coccomyxaceae</taxon>
        <taxon>Coccomyxa</taxon>
    </lineage>
</organism>
<keyword evidence="2" id="KW-1133">Transmembrane helix</keyword>
<reference evidence="3 4" key="1">
    <citation type="submission" date="2023-10" db="EMBL/GenBank/DDBJ databases">
        <authorList>
            <person name="Maclean D."/>
            <person name="Macfadyen A."/>
        </authorList>
    </citation>
    <scope>NUCLEOTIDE SEQUENCE [LARGE SCALE GENOMIC DNA]</scope>
</reference>
<feature type="transmembrane region" description="Helical" evidence="2">
    <location>
        <begin position="20"/>
        <end position="41"/>
    </location>
</feature>
<sequence length="428" mass="47099">MPTPKRNAWFKHQQQSNGSGVKLGHIQLACACMLLVFLLGLGMRARILHNWASYSSTDDRERSSGERLLSLIGLAPSGSAQTMTLANLSLRLTMGPAEDAQSSEVPEPVPGKPESPPETLGSAAKEADKKGGDKAPSFDFKGNSFAKELEDALDDPPGKVPRINATVGEPLGARDPEHSPLCRAFQAPRVRSVAIVGNGPLNDAQRKEIDTFDVVVRFNLMNNWARFKEKLTVWVIRFSTEARMKYWGLTNISPPDARRVVGLLQALWLVGGRQHDADELFWKVLGLQRAGPVLIPQETLAAAYSQEMGIRDGAPSTGFVGIRGVLHCTPDDMPIHIFGFNWHNSTWRGHKMDAEKAFVDRAAKEGRIVVHPTTCYGVRECGGSETFDQSCHWGTDGRYVCLRGSPRKWVDLTDTLAPGRFEEFLGQS</sequence>
<evidence type="ECO:0000256" key="1">
    <source>
        <dbReference type="SAM" id="MobiDB-lite"/>
    </source>
</evidence>
<feature type="compositionally biased region" description="Pro residues" evidence="1">
    <location>
        <begin position="107"/>
        <end position="116"/>
    </location>
</feature>
<protein>
    <submittedName>
        <fullName evidence="3">Uncharacterized protein</fullName>
    </submittedName>
</protein>
<keyword evidence="4" id="KW-1185">Reference proteome</keyword>
<dbReference type="Gene3D" id="3.90.1480.20">
    <property type="entry name" value="Glycosyl transferase family 29"/>
    <property type="match status" value="1"/>
</dbReference>
<keyword evidence="2" id="KW-0812">Transmembrane</keyword>
<evidence type="ECO:0000313" key="3">
    <source>
        <dbReference type="EMBL" id="CAK0785519.1"/>
    </source>
</evidence>
<dbReference type="AlphaFoldDB" id="A0AAV1IDT8"/>
<dbReference type="Proteomes" id="UP001314263">
    <property type="component" value="Unassembled WGS sequence"/>
</dbReference>
<proteinExistence type="predicted"/>
<dbReference type="InterPro" id="IPR038578">
    <property type="entry name" value="GT29-like_sf"/>
</dbReference>
<name>A0AAV1IDT8_9CHLO</name>
<keyword evidence="2" id="KW-0472">Membrane</keyword>
<feature type="region of interest" description="Disordered" evidence="1">
    <location>
        <begin position="97"/>
        <end position="141"/>
    </location>
</feature>
<accession>A0AAV1IDT8</accession>